<dbReference type="GO" id="GO:0005886">
    <property type="term" value="C:plasma membrane"/>
    <property type="evidence" value="ECO:0007669"/>
    <property type="project" value="TreeGrafter"/>
</dbReference>
<proteinExistence type="predicted"/>
<protein>
    <submittedName>
        <fullName evidence="2">Endothelin-converting enzyme 1</fullName>
    </submittedName>
</protein>
<dbReference type="SUPFAM" id="SSF55486">
    <property type="entry name" value="Metalloproteases ('zincins'), catalytic domain"/>
    <property type="match status" value="1"/>
</dbReference>
<reference evidence="2 3" key="1">
    <citation type="journal article" date="2021" name="Elife">
        <title>Chloroplast acquisition without the gene transfer in kleptoplastic sea slugs, Plakobranchus ocellatus.</title>
        <authorList>
            <person name="Maeda T."/>
            <person name="Takahashi S."/>
            <person name="Yoshida T."/>
            <person name="Shimamura S."/>
            <person name="Takaki Y."/>
            <person name="Nagai Y."/>
            <person name="Toyoda A."/>
            <person name="Suzuki Y."/>
            <person name="Arimoto A."/>
            <person name="Ishii H."/>
            <person name="Satoh N."/>
            <person name="Nishiyama T."/>
            <person name="Hasebe M."/>
            <person name="Maruyama T."/>
            <person name="Minagawa J."/>
            <person name="Obokata J."/>
            <person name="Shigenobu S."/>
        </authorList>
    </citation>
    <scope>NUCLEOTIDE SEQUENCE [LARGE SCALE GENOMIC DNA]</scope>
</reference>
<organism evidence="2 3">
    <name type="scientific">Plakobranchus ocellatus</name>
    <dbReference type="NCBI Taxonomy" id="259542"/>
    <lineage>
        <taxon>Eukaryota</taxon>
        <taxon>Metazoa</taxon>
        <taxon>Spiralia</taxon>
        <taxon>Lophotrochozoa</taxon>
        <taxon>Mollusca</taxon>
        <taxon>Gastropoda</taxon>
        <taxon>Heterobranchia</taxon>
        <taxon>Euthyneura</taxon>
        <taxon>Panpulmonata</taxon>
        <taxon>Sacoglossa</taxon>
        <taxon>Placobranchoidea</taxon>
        <taxon>Plakobranchidae</taxon>
        <taxon>Plakobranchus</taxon>
    </lineage>
</organism>
<dbReference type="Pfam" id="PF01431">
    <property type="entry name" value="Peptidase_M13"/>
    <property type="match status" value="1"/>
</dbReference>
<dbReference type="EMBL" id="BLXT01006832">
    <property type="protein sequence ID" value="GFO33757.1"/>
    <property type="molecule type" value="Genomic_DNA"/>
</dbReference>
<name>A0AAV4CPG1_9GAST</name>
<dbReference type="PRINTS" id="PR00786">
    <property type="entry name" value="NEPRILYSIN"/>
</dbReference>
<dbReference type="PANTHER" id="PTHR11733">
    <property type="entry name" value="ZINC METALLOPROTEASE FAMILY M13 NEPRILYSIN-RELATED"/>
    <property type="match status" value="1"/>
</dbReference>
<dbReference type="Gene3D" id="3.40.390.10">
    <property type="entry name" value="Collagenase (Catalytic Domain)"/>
    <property type="match status" value="1"/>
</dbReference>
<evidence type="ECO:0000313" key="2">
    <source>
        <dbReference type="EMBL" id="GFO33757.1"/>
    </source>
</evidence>
<keyword evidence="3" id="KW-1185">Reference proteome</keyword>
<dbReference type="InterPro" id="IPR000718">
    <property type="entry name" value="Peptidase_M13"/>
</dbReference>
<feature type="domain" description="Peptidase M13 C-terminal" evidence="1">
    <location>
        <begin position="1"/>
        <end position="91"/>
    </location>
</feature>
<dbReference type="GO" id="GO:0016485">
    <property type="term" value="P:protein processing"/>
    <property type="evidence" value="ECO:0007669"/>
    <property type="project" value="TreeGrafter"/>
</dbReference>
<comment type="caution">
    <text evidence="2">The sequence shown here is derived from an EMBL/GenBank/DDBJ whole genome shotgun (WGS) entry which is preliminary data.</text>
</comment>
<dbReference type="AlphaFoldDB" id="A0AAV4CPG1"/>
<dbReference type="GO" id="GO:0004222">
    <property type="term" value="F:metalloendopeptidase activity"/>
    <property type="evidence" value="ECO:0007669"/>
    <property type="project" value="InterPro"/>
</dbReference>
<dbReference type="PROSITE" id="PS51885">
    <property type="entry name" value="NEPRILYSIN"/>
    <property type="match status" value="1"/>
</dbReference>
<dbReference type="InterPro" id="IPR024079">
    <property type="entry name" value="MetalloPept_cat_dom_sf"/>
</dbReference>
<dbReference type="Proteomes" id="UP000735302">
    <property type="component" value="Unassembled WGS sequence"/>
</dbReference>
<dbReference type="PANTHER" id="PTHR11733:SF224">
    <property type="entry name" value="NEPRILYSIN-2"/>
    <property type="match status" value="1"/>
</dbReference>
<gene>
    <name evidence="2" type="ORF">PoB_006026200</name>
</gene>
<accession>A0AAV4CPG1</accession>
<sequence>MNYGAIGVTIGHEITHGFDDEGSQYDKDGKLRMWWQPEDWVRFREKGQCIIDQYGNFTDELAGMKLNGINTQGENVADNGGLKESYRSLGNVLSRSPLLMIIPTFLNCFIGSSSSLGMAMSAEMGQFL</sequence>
<evidence type="ECO:0000313" key="3">
    <source>
        <dbReference type="Proteomes" id="UP000735302"/>
    </source>
</evidence>
<evidence type="ECO:0000259" key="1">
    <source>
        <dbReference type="Pfam" id="PF01431"/>
    </source>
</evidence>
<dbReference type="InterPro" id="IPR018497">
    <property type="entry name" value="Peptidase_M13_C"/>
</dbReference>